<feature type="compositionally biased region" description="Polar residues" evidence="1">
    <location>
        <begin position="1"/>
        <end position="10"/>
    </location>
</feature>
<name>A0AAD2D6C1_EUPCR</name>
<evidence type="ECO:0000256" key="1">
    <source>
        <dbReference type="SAM" id="MobiDB-lite"/>
    </source>
</evidence>
<accession>A0AAD2D6C1</accession>
<feature type="region of interest" description="Disordered" evidence="1">
    <location>
        <begin position="161"/>
        <end position="181"/>
    </location>
</feature>
<dbReference type="AlphaFoldDB" id="A0AAD2D6C1"/>
<protein>
    <submittedName>
        <fullName evidence="2">Uncharacterized protein</fullName>
    </submittedName>
</protein>
<feature type="compositionally biased region" description="Polar residues" evidence="1">
    <location>
        <begin position="161"/>
        <end position="171"/>
    </location>
</feature>
<dbReference type="EMBL" id="CAMPGE010024410">
    <property type="protein sequence ID" value="CAI2382252.1"/>
    <property type="molecule type" value="Genomic_DNA"/>
</dbReference>
<sequence length="879" mass="101979">MKPTSKQINHQFLPANASSHFPELNRSTEPKRYFVQHKRRMLSTNRIRKTNKYVNSFYNDHKSKKGSELLTNIKMLKAGLKKHKFNLNVPNSKLNITEANMGEYHSHFPKNLRESLRKPSIGLNITSPHEISKASLHLPNTTRKKSMITTGMQKLKEMSSQMDTGVNQMSQFRRKSVRTRRKRRIIRVQSEIQPADKSQHSGEIRSIPLERRTESKMKKSKIKRFKNNESMKSRLRKSPFKIIKRRLYSAKSRRSRSLKRKQKYFTLASTKYKCYKDSLSRNNSVASLKSAMAHSQYSQKVLNSKSHKKHETEKHGAEKSTINFVENSDPEMVQILDILNKHSVGPKLIKAMNKYLKAKKILHSEEERIEFIHQIAEAQMDQLINMQRSSAYELKFATEHNFSDEICLALSKIHDFNQLQNSQEYINQREAISKKENKFYSLAQKALKIFETPKPKDKVTFLDQYPLSLDFSRIQSKAFDQIRQESEDSPHTNVSKVKSLKKTFRRKSLANKVGSPTVTCNINISNTHKTMEINGVLCMIQMNFLNGKINVTASTTIGDDSQCVYKISHKPFHSNFTNNDISTEMERLYFDICKGKIVLSAYDNEEFKSQQEVANKFSIYVIKLKGMLTVENNIKKNKYCRISVEDMGDRYIFTLLPERKISQSVEINSMQSGFATGKSSSYSSIALKIIDNLKQCSIEKLKILEYCSEDSLENVNMKTFLENNLVATDYSKSEDLLKTAQLGIVPKDMNLLKKLNDSDRNNGLLKLFSTENTQNEYNNFEIMIREEAITKHQKVIEKEIDRINEIHGKKSIPEMIPEEIEVDLSECPQKFLRLENFKTLNQSLIQNLSIPNKEDTKEGYMYTSRIIQQDYKSRTKTLP</sequence>
<organism evidence="2 3">
    <name type="scientific">Euplotes crassus</name>
    <dbReference type="NCBI Taxonomy" id="5936"/>
    <lineage>
        <taxon>Eukaryota</taxon>
        <taxon>Sar</taxon>
        <taxon>Alveolata</taxon>
        <taxon>Ciliophora</taxon>
        <taxon>Intramacronucleata</taxon>
        <taxon>Spirotrichea</taxon>
        <taxon>Hypotrichia</taxon>
        <taxon>Euplotida</taxon>
        <taxon>Euplotidae</taxon>
        <taxon>Moneuplotes</taxon>
    </lineage>
</organism>
<evidence type="ECO:0000313" key="3">
    <source>
        <dbReference type="Proteomes" id="UP001295684"/>
    </source>
</evidence>
<feature type="compositionally biased region" description="Basic residues" evidence="1">
    <location>
        <begin position="172"/>
        <end position="181"/>
    </location>
</feature>
<gene>
    <name evidence="2" type="ORF">ECRASSUSDP1_LOCUS23722</name>
</gene>
<keyword evidence="3" id="KW-1185">Reference proteome</keyword>
<evidence type="ECO:0000313" key="2">
    <source>
        <dbReference type="EMBL" id="CAI2382252.1"/>
    </source>
</evidence>
<feature type="region of interest" description="Disordered" evidence="1">
    <location>
        <begin position="1"/>
        <end position="25"/>
    </location>
</feature>
<proteinExistence type="predicted"/>
<dbReference type="Proteomes" id="UP001295684">
    <property type="component" value="Unassembled WGS sequence"/>
</dbReference>
<comment type="caution">
    <text evidence="2">The sequence shown here is derived from an EMBL/GenBank/DDBJ whole genome shotgun (WGS) entry which is preliminary data.</text>
</comment>
<reference evidence="2" key="1">
    <citation type="submission" date="2023-07" db="EMBL/GenBank/DDBJ databases">
        <authorList>
            <consortium name="AG Swart"/>
            <person name="Singh M."/>
            <person name="Singh A."/>
            <person name="Seah K."/>
            <person name="Emmerich C."/>
        </authorList>
    </citation>
    <scope>NUCLEOTIDE SEQUENCE</scope>
    <source>
        <strain evidence="2">DP1</strain>
    </source>
</reference>